<comment type="caution">
    <text evidence="1">The sequence shown here is derived from an EMBL/GenBank/DDBJ whole genome shotgun (WGS) entry which is preliminary data.</text>
</comment>
<proteinExistence type="predicted"/>
<name>A0ACC2MGC9_PERAE</name>
<gene>
    <name evidence="1" type="ORF">MRB53_006191</name>
</gene>
<accession>A0ACC2MGC9</accession>
<sequence>MGRVIKVLVLLEKKKTTAGLVVELESVEETISSLFAGQFDLVAHPSTVLYMRCRRKKIPPVSTVVVAAPSSKRKETQLANNRNISQADLAARPSLVLCTRLQRRKIPAVSIIAVAAPSSKRKET</sequence>
<dbReference type="Proteomes" id="UP001234297">
    <property type="component" value="Chromosome 2"/>
</dbReference>
<reference evidence="1 2" key="1">
    <citation type="journal article" date="2022" name="Hortic Res">
        <title>A haplotype resolved chromosomal level avocado genome allows analysis of novel avocado genes.</title>
        <authorList>
            <person name="Nath O."/>
            <person name="Fletcher S.J."/>
            <person name="Hayward A."/>
            <person name="Shaw L.M."/>
            <person name="Masouleh A.K."/>
            <person name="Furtado A."/>
            <person name="Henry R.J."/>
            <person name="Mitter N."/>
        </authorList>
    </citation>
    <scope>NUCLEOTIDE SEQUENCE [LARGE SCALE GENOMIC DNA]</scope>
    <source>
        <strain evidence="2">cv. Hass</strain>
    </source>
</reference>
<protein>
    <submittedName>
        <fullName evidence="1">Uncharacterized protein</fullName>
    </submittedName>
</protein>
<keyword evidence="2" id="KW-1185">Reference proteome</keyword>
<dbReference type="EMBL" id="CM056810">
    <property type="protein sequence ID" value="KAJ8644443.1"/>
    <property type="molecule type" value="Genomic_DNA"/>
</dbReference>
<evidence type="ECO:0000313" key="1">
    <source>
        <dbReference type="EMBL" id="KAJ8644443.1"/>
    </source>
</evidence>
<organism evidence="1 2">
    <name type="scientific">Persea americana</name>
    <name type="common">Avocado</name>
    <dbReference type="NCBI Taxonomy" id="3435"/>
    <lineage>
        <taxon>Eukaryota</taxon>
        <taxon>Viridiplantae</taxon>
        <taxon>Streptophyta</taxon>
        <taxon>Embryophyta</taxon>
        <taxon>Tracheophyta</taxon>
        <taxon>Spermatophyta</taxon>
        <taxon>Magnoliopsida</taxon>
        <taxon>Magnoliidae</taxon>
        <taxon>Laurales</taxon>
        <taxon>Lauraceae</taxon>
        <taxon>Persea</taxon>
    </lineage>
</organism>
<evidence type="ECO:0000313" key="2">
    <source>
        <dbReference type="Proteomes" id="UP001234297"/>
    </source>
</evidence>